<dbReference type="FunFam" id="3.20.20.10:FF:000018">
    <property type="entry name" value="Pyridoxal phosphate homeostasis protein"/>
    <property type="match status" value="1"/>
</dbReference>
<dbReference type="InterPro" id="IPR029066">
    <property type="entry name" value="PLP-binding_barrel"/>
</dbReference>
<evidence type="ECO:0000256" key="1">
    <source>
        <dbReference type="ARBA" id="ARBA00022898"/>
    </source>
</evidence>
<dbReference type="CDD" id="cd00635">
    <property type="entry name" value="PLPDE_III_YBL036c_like"/>
    <property type="match status" value="1"/>
</dbReference>
<feature type="domain" description="Alanine racemase N-terminal" evidence="2">
    <location>
        <begin position="19"/>
        <end position="230"/>
    </location>
</feature>
<dbReference type="NCBIfam" id="TIGR00044">
    <property type="entry name" value="YggS family pyridoxal phosphate-dependent enzyme"/>
    <property type="match status" value="1"/>
</dbReference>
<name>A0A380TBW0_9ZZZZ</name>
<dbReference type="InterPro" id="IPR011078">
    <property type="entry name" value="PyrdxlP_homeostasis"/>
</dbReference>
<organism evidence="3">
    <name type="scientific">metagenome</name>
    <dbReference type="NCBI Taxonomy" id="256318"/>
    <lineage>
        <taxon>unclassified sequences</taxon>
        <taxon>metagenomes</taxon>
    </lineage>
</organism>
<dbReference type="GO" id="GO:0030170">
    <property type="term" value="F:pyridoxal phosphate binding"/>
    <property type="evidence" value="ECO:0007669"/>
    <property type="project" value="InterPro"/>
</dbReference>
<dbReference type="Gene3D" id="3.20.20.10">
    <property type="entry name" value="Alanine racemase"/>
    <property type="match status" value="1"/>
</dbReference>
<protein>
    <submittedName>
        <fullName evidence="3">Pyridoxal phosphate homeostasis protein</fullName>
    </submittedName>
</protein>
<dbReference type="Pfam" id="PF01168">
    <property type="entry name" value="Ala_racemase_N"/>
    <property type="match status" value="1"/>
</dbReference>
<accession>A0A380TBW0</accession>
<evidence type="ECO:0000313" key="3">
    <source>
        <dbReference type="EMBL" id="SUS05910.1"/>
    </source>
</evidence>
<reference evidence="3" key="1">
    <citation type="submission" date="2018-07" db="EMBL/GenBank/DDBJ databases">
        <authorList>
            <person name="Quirk P.G."/>
            <person name="Krulwich T.A."/>
        </authorList>
    </citation>
    <scope>NUCLEOTIDE SEQUENCE</scope>
</reference>
<evidence type="ECO:0000259" key="2">
    <source>
        <dbReference type="Pfam" id="PF01168"/>
    </source>
</evidence>
<dbReference type="EMBL" id="UIDG01000136">
    <property type="protein sequence ID" value="SUS05910.1"/>
    <property type="molecule type" value="Genomic_DNA"/>
</dbReference>
<gene>
    <name evidence="3" type="ORF">DF3PB_2200003</name>
</gene>
<dbReference type="PANTHER" id="PTHR10146">
    <property type="entry name" value="PROLINE SYNTHETASE CO-TRANSCRIBED BACTERIAL HOMOLOG PROTEIN"/>
    <property type="match status" value="1"/>
</dbReference>
<keyword evidence="1" id="KW-0663">Pyridoxal phosphate</keyword>
<dbReference type="PANTHER" id="PTHR10146:SF14">
    <property type="entry name" value="PYRIDOXAL PHOSPHATE HOMEOSTASIS PROTEIN"/>
    <property type="match status" value="1"/>
</dbReference>
<dbReference type="HAMAP" id="MF_02087">
    <property type="entry name" value="PLP_homeostasis"/>
    <property type="match status" value="1"/>
</dbReference>
<dbReference type="SUPFAM" id="SSF51419">
    <property type="entry name" value="PLP-binding barrel"/>
    <property type="match status" value="1"/>
</dbReference>
<sequence length="232" mass="24587">MAEYVTADIAAAEVQANFAAVKARIATAAREVGREPAEVTLVAVTKTHSAATIGHAIAAGQRVFGENRVQEAFAKWPALKAAHADIRLHLIGPLQRNKVRRAVGLFDVIESVDREEIARAIKAAGAEQGRTPDIFIQVNTGEEAQKSGCAPAEADALIALCRDECGLPLRGLMCVPPVDEEPSLHFALLATIAKRNGLAELSMGMTADFEIAIRFGATLVRVGSALFGARDP</sequence>
<dbReference type="AlphaFoldDB" id="A0A380TBW0"/>
<proteinExistence type="inferred from homology"/>
<dbReference type="PIRSF" id="PIRSF004848">
    <property type="entry name" value="YBL036c_PLPDEIII"/>
    <property type="match status" value="1"/>
</dbReference>
<dbReference type="InterPro" id="IPR001608">
    <property type="entry name" value="Ala_racemase_N"/>
</dbReference>